<name>A0A432XQY7_9GAMM</name>
<dbReference type="Proteomes" id="UP000287330">
    <property type="component" value="Unassembled WGS sequence"/>
</dbReference>
<reference evidence="3" key="1">
    <citation type="journal article" date="2018" name="Front. Microbiol.">
        <title>Genome-Based Analysis Reveals the Taxonomy and Diversity of the Family Idiomarinaceae.</title>
        <authorList>
            <person name="Liu Y."/>
            <person name="Lai Q."/>
            <person name="Shao Z."/>
        </authorList>
    </citation>
    <scope>NUCLEOTIDE SEQUENCE [LARGE SCALE GENOMIC DNA]</scope>
    <source>
        <strain evidence="3">F23</strain>
    </source>
</reference>
<keyword evidence="1" id="KW-0175">Coiled coil</keyword>
<dbReference type="AlphaFoldDB" id="A0A432XQY7"/>
<keyword evidence="3" id="KW-1185">Reference proteome</keyword>
<evidence type="ECO:0000313" key="3">
    <source>
        <dbReference type="Proteomes" id="UP000287330"/>
    </source>
</evidence>
<feature type="coiled-coil region" evidence="1">
    <location>
        <begin position="213"/>
        <end position="310"/>
    </location>
</feature>
<protein>
    <submittedName>
        <fullName evidence="2">Uncharacterized protein</fullName>
    </submittedName>
</protein>
<evidence type="ECO:0000313" key="2">
    <source>
        <dbReference type="EMBL" id="RUO51118.1"/>
    </source>
</evidence>
<proteinExistence type="predicted"/>
<organism evidence="2 3">
    <name type="scientific">Idiomarina fontislapidosi</name>
    <dbReference type="NCBI Taxonomy" id="263723"/>
    <lineage>
        <taxon>Bacteria</taxon>
        <taxon>Pseudomonadati</taxon>
        <taxon>Pseudomonadota</taxon>
        <taxon>Gammaproteobacteria</taxon>
        <taxon>Alteromonadales</taxon>
        <taxon>Idiomarinaceae</taxon>
        <taxon>Idiomarina</taxon>
    </lineage>
</organism>
<gene>
    <name evidence="2" type="ORF">CWE25_11965</name>
</gene>
<dbReference type="OrthoDB" id="823440at2"/>
<comment type="caution">
    <text evidence="2">The sequence shown here is derived from an EMBL/GenBank/DDBJ whole genome shotgun (WGS) entry which is preliminary data.</text>
</comment>
<dbReference type="EMBL" id="PIPV01000013">
    <property type="protein sequence ID" value="RUO51118.1"/>
    <property type="molecule type" value="Genomic_DNA"/>
</dbReference>
<sequence>MSVLHPFAKISFDNVVYLGAGIGEELSGVIDQLTAKRWFLVEGDSTKQKKLSQFVKRLANCDKFHLDEAIVSPSGETRTWYNYNLSEFSGLKKAKRLNDLFPGLQLRSQRSATTISLVALLEQMEIKSTQRNLLIINLPGQAMELLESLIRAEKKELFSQVVVSTTSNDAFEDGDTVELLDNFFQVNGYHTRNEPYEDPDFPVLHYSFDKYSAAEFSKLKKELQQALERASEAEIQRDDALKKISATKAEFEKVRKDHEEVVTHAFETKKQLERKISELNYENRSLNKTVEELNKAVANSQNQMMQKLDRLMVSQEQQTKRLETSLGMQQFWQTGEYPELGFGDSVGAGLKKFLVQKMSQENYDVIIQFGVSDCTLFIASVLDKLKSAGRQLTSLDIDRSLSFKSRKEIVTKDTDEYADHQDDASLPAEICVFEHNLNKLNDVKQKANQRQLSAFFSIKHAPLVDYSYHAEDYLHYDSDDAIQQLKQLLEGRKAKLLILVSGPNSAGDERHRFPAIPKVLNAFSKHELHFITDNYHEKGAKEVAVNWSRLFDERGLSLEKHIIADDKPSFAWLVNC</sequence>
<accession>A0A432XQY7</accession>
<dbReference type="RefSeq" id="WP_110576034.1">
    <property type="nucleotide sequence ID" value="NZ_PIPV01000013.1"/>
</dbReference>
<evidence type="ECO:0000256" key="1">
    <source>
        <dbReference type="SAM" id="Coils"/>
    </source>
</evidence>